<accession>A0AAN6NG77</accession>
<comment type="similarity">
    <text evidence="1">Belongs to the cycloisomerase 2 family.</text>
</comment>
<evidence type="ECO:0000313" key="4">
    <source>
        <dbReference type="Proteomes" id="UP001303473"/>
    </source>
</evidence>
<evidence type="ECO:0000256" key="2">
    <source>
        <dbReference type="SAM" id="SignalP"/>
    </source>
</evidence>
<keyword evidence="4" id="KW-1185">Reference proteome</keyword>
<dbReference type="InterPro" id="IPR015943">
    <property type="entry name" value="WD40/YVTN_repeat-like_dom_sf"/>
</dbReference>
<dbReference type="GO" id="GO:0017057">
    <property type="term" value="F:6-phosphogluconolactonase activity"/>
    <property type="evidence" value="ECO:0007669"/>
    <property type="project" value="TreeGrafter"/>
</dbReference>
<name>A0AAN6NG77_9PEZI</name>
<dbReference type="SUPFAM" id="SSF50974">
    <property type="entry name" value="Nitrous oxide reductase, N-terminal domain"/>
    <property type="match status" value="1"/>
</dbReference>
<dbReference type="EMBL" id="MU853757">
    <property type="protein sequence ID" value="KAK3944925.1"/>
    <property type="molecule type" value="Genomic_DNA"/>
</dbReference>
<dbReference type="Gene3D" id="2.130.10.10">
    <property type="entry name" value="YVTN repeat-like/Quinoprotein amine dehydrogenase"/>
    <property type="match status" value="1"/>
</dbReference>
<feature type="signal peptide" evidence="2">
    <location>
        <begin position="1"/>
        <end position="20"/>
    </location>
</feature>
<organism evidence="3 4">
    <name type="scientific">Diplogelasinospora grovesii</name>
    <dbReference type="NCBI Taxonomy" id="303347"/>
    <lineage>
        <taxon>Eukaryota</taxon>
        <taxon>Fungi</taxon>
        <taxon>Dikarya</taxon>
        <taxon>Ascomycota</taxon>
        <taxon>Pezizomycotina</taxon>
        <taxon>Sordariomycetes</taxon>
        <taxon>Sordariomycetidae</taxon>
        <taxon>Sordariales</taxon>
        <taxon>Diplogelasinosporaceae</taxon>
        <taxon>Diplogelasinospora</taxon>
    </lineage>
</organism>
<dbReference type="InterPro" id="IPR011045">
    <property type="entry name" value="N2O_reductase_N"/>
</dbReference>
<evidence type="ECO:0000256" key="1">
    <source>
        <dbReference type="ARBA" id="ARBA00005564"/>
    </source>
</evidence>
<gene>
    <name evidence="3" type="ORF">QBC46DRAFT_455962</name>
</gene>
<evidence type="ECO:0000313" key="3">
    <source>
        <dbReference type="EMBL" id="KAK3944925.1"/>
    </source>
</evidence>
<dbReference type="Proteomes" id="UP001303473">
    <property type="component" value="Unassembled WGS sequence"/>
</dbReference>
<keyword evidence="2" id="KW-0732">Signal</keyword>
<dbReference type="PANTHER" id="PTHR30344">
    <property type="entry name" value="6-PHOSPHOGLUCONOLACTONASE-RELATED"/>
    <property type="match status" value="1"/>
</dbReference>
<feature type="chain" id="PRO_5042989928" evidence="2">
    <location>
        <begin position="21"/>
        <end position="415"/>
    </location>
</feature>
<reference evidence="4" key="1">
    <citation type="journal article" date="2023" name="Mol. Phylogenet. Evol.">
        <title>Genome-scale phylogeny and comparative genomics of the fungal order Sordariales.</title>
        <authorList>
            <person name="Hensen N."/>
            <person name="Bonometti L."/>
            <person name="Westerberg I."/>
            <person name="Brannstrom I.O."/>
            <person name="Guillou S."/>
            <person name="Cros-Aarteil S."/>
            <person name="Calhoun S."/>
            <person name="Haridas S."/>
            <person name="Kuo A."/>
            <person name="Mondo S."/>
            <person name="Pangilinan J."/>
            <person name="Riley R."/>
            <person name="LaButti K."/>
            <person name="Andreopoulos B."/>
            <person name="Lipzen A."/>
            <person name="Chen C."/>
            <person name="Yan M."/>
            <person name="Daum C."/>
            <person name="Ng V."/>
            <person name="Clum A."/>
            <person name="Steindorff A."/>
            <person name="Ohm R.A."/>
            <person name="Martin F."/>
            <person name="Silar P."/>
            <person name="Natvig D.O."/>
            <person name="Lalanne C."/>
            <person name="Gautier V."/>
            <person name="Ament-Velasquez S.L."/>
            <person name="Kruys A."/>
            <person name="Hutchinson M.I."/>
            <person name="Powell A.J."/>
            <person name="Barry K."/>
            <person name="Miller A.N."/>
            <person name="Grigoriev I.V."/>
            <person name="Debuchy R."/>
            <person name="Gladieux P."/>
            <person name="Hiltunen Thoren M."/>
            <person name="Johannesson H."/>
        </authorList>
    </citation>
    <scope>NUCLEOTIDE SEQUENCE [LARGE SCALE GENOMIC DNA]</scope>
    <source>
        <strain evidence="4">CBS 340.73</strain>
    </source>
</reference>
<protein>
    <submittedName>
        <fullName evidence="3">Lactonase, 7-bladed beta-propeller-domain-containing protein</fullName>
    </submittedName>
</protein>
<dbReference type="InterPro" id="IPR019405">
    <property type="entry name" value="Lactonase_7-beta_prop"/>
</dbReference>
<dbReference type="PANTHER" id="PTHR30344:SF1">
    <property type="entry name" value="6-PHOSPHOGLUCONOLACTONASE"/>
    <property type="match status" value="1"/>
</dbReference>
<proteinExistence type="inferred from homology"/>
<sequence>MLSQALLLAGYAGTSALALALPSNLNANQGQALTNGLIYVTSYAGTVTTLNLTIVGTGLQTVASTTDCGVQPSWLTLDKTDPSIVYCVDESWGKTNGTLASFRKAKNGSLSLLSKVGTIGGPVNAVVYGEGNRGLAVADYAGGGFSTFDIAHPSTLAPLQSQVFTLPHPGVVPDRQEAPHPHEAILDPTGDYLLVPDLGSDLVRIFAINRTSLAYTPVTPLVAAPGSGPRHGVFLTTEAGKTFFYLIAELANTITGYEVTYNKKNSTLSFTQFYLSGSHGLGNAVPAGAAAAEIALSPDKRFLIASSRNEASFTIPNFDPKNATTIPSDALINFSVDADNGNLTAIQTVPAGGMVPRHFSINKAGTLLGVGLQGDGRVVIVARDPRTGLLESDGHYVANASVAGGVNCVIFDEYY</sequence>
<dbReference type="AlphaFoldDB" id="A0AAN6NG77"/>
<dbReference type="InterPro" id="IPR050282">
    <property type="entry name" value="Cycloisomerase_2"/>
</dbReference>
<dbReference type="Pfam" id="PF10282">
    <property type="entry name" value="Lactonase"/>
    <property type="match status" value="1"/>
</dbReference>
<comment type="caution">
    <text evidence="3">The sequence shown here is derived from an EMBL/GenBank/DDBJ whole genome shotgun (WGS) entry which is preliminary data.</text>
</comment>